<proteinExistence type="predicted"/>
<evidence type="ECO:0000313" key="3">
    <source>
        <dbReference type="Proteomes" id="UP001044222"/>
    </source>
</evidence>
<gene>
    <name evidence="2" type="ORF">ANANG_G00279660</name>
</gene>
<evidence type="ECO:0000313" key="2">
    <source>
        <dbReference type="EMBL" id="KAG5833795.1"/>
    </source>
</evidence>
<keyword evidence="1" id="KW-0472">Membrane</keyword>
<dbReference type="Proteomes" id="UP001044222">
    <property type="component" value="Chromosome 16"/>
</dbReference>
<reference evidence="2" key="1">
    <citation type="submission" date="2021-01" db="EMBL/GenBank/DDBJ databases">
        <title>A chromosome-scale assembly of European eel, Anguilla anguilla.</title>
        <authorList>
            <person name="Henkel C."/>
            <person name="Jong-Raadsen S.A."/>
            <person name="Dufour S."/>
            <person name="Weltzien F.-A."/>
            <person name="Palstra A.P."/>
            <person name="Pelster B."/>
            <person name="Spaink H.P."/>
            <person name="Van Den Thillart G.E."/>
            <person name="Jansen H."/>
            <person name="Zahm M."/>
            <person name="Klopp C."/>
            <person name="Cedric C."/>
            <person name="Louis A."/>
            <person name="Berthelot C."/>
            <person name="Parey E."/>
            <person name="Roest Crollius H."/>
            <person name="Montfort J."/>
            <person name="Robinson-Rechavi M."/>
            <person name="Bucao C."/>
            <person name="Bouchez O."/>
            <person name="Gislard M."/>
            <person name="Lluch J."/>
            <person name="Milhes M."/>
            <person name="Lampietro C."/>
            <person name="Lopez Roques C."/>
            <person name="Donnadieu C."/>
            <person name="Braasch I."/>
            <person name="Desvignes T."/>
            <person name="Postlethwait J."/>
            <person name="Bobe J."/>
            <person name="Guiguen Y."/>
            <person name="Dirks R."/>
        </authorList>
    </citation>
    <scope>NUCLEOTIDE SEQUENCE</scope>
    <source>
        <strain evidence="2">Tag_6206</strain>
        <tissue evidence="2">Liver</tissue>
    </source>
</reference>
<dbReference type="EMBL" id="JAFIRN010000016">
    <property type="protein sequence ID" value="KAG5833795.1"/>
    <property type="molecule type" value="Genomic_DNA"/>
</dbReference>
<keyword evidence="3" id="KW-1185">Reference proteome</keyword>
<name>A0A9D3LML7_ANGAN</name>
<feature type="transmembrane region" description="Helical" evidence="1">
    <location>
        <begin position="20"/>
        <end position="38"/>
    </location>
</feature>
<organism evidence="2 3">
    <name type="scientific">Anguilla anguilla</name>
    <name type="common">European freshwater eel</name>
    <name type="synonym">Muraena anguilla</name>
    <dbReference type="NCBI Taxonomy" id="7936"/>
    <lineage>
        <taxon>Eukaryota</taxon>
        <taxon>Metazoa</taxon>
        <taxon>Chordata</taxon>
        <taxon>Craniata</taxon>
        <taxon>Vertebrata</taxon>
        <taxon>Euteleostomi</taxon>
        <taxon>Actinopterygii</taxon>
        <taxon>Neopterygii</taxon>
        <taxon>Teleostei</taxon>
        <taxon>Anguilliformes</taxon>
        <taxon>Anguillidae</taxon>
        <taxon>Anguilla</taxon>
    </lineage>
</organism>
<evidence type="ECO:0000256" key="1">
    <source>
        <dbReference type="SAM" id="Phobius"/>
    </source>
</evidence>
<protein>
    <submittedName>
        <fullName evidence="2">Uncharacterized protein</fullName>
    </submittedName>
</protein>
<feature type="non-terminal residue" evidence="2">
    <location>
        <position position="1"/>
    </location>
</feature>
<keyword evidence="1" id="KW-1133">Transmembrane helix</keyword>
<keyword evidence="1" id="KW-0812">Transmembrane</keyword>
<dbReference type="AlphaFoldDB" id="A0A9D3LML7"/>
<sequence length="100" mass="11121">FEQRSCDSSVCDPAAAGKPLSFLSLFVCGFWLFGLRISGDSVKSPRRHPAHVQLEPMSVSWNQNGFFHQFARERLGQGLFLLKQRIMGKLLPILSAGQTA</sequence>
<comment type="caution">
    <text evidence="2">The sequence shown here is derived from an EMBL/GenBank/DDBJ whole genome shotgun (WGS) entry which is preliminary data.</text>
</comment>
<accession>A0A9D3LML7</accession>